<dbReference type="InterPro" id="IPR006315">
    <property type="entry name" value="OM_autotransptr_brl_dom"/>
</dbReference>
<dbReference type="EMBL" id="BAYX01000006">
    <property type="protein sequence ID" value="GAJ93448.1"/>
    <property type="molecule type" value="Genomic_DNA"/>
</dbReference>
<dbReference type="InterPro" id="IPR036709">
    <property type="entry name" value="Autotransporte_beta_dom_sf"/>
</dbReference>
<dbReference type="Gene3D" id="2.160.20.20">
    <property type="match status" value="1"/>
</dbReference>
<protein>
    <recommendedName>
        <fullName evidence="3">Autotransporter domain-containing protein</fullName>
    </recommendedName>
</protein>
<feature type="domain" description="Autotransporter" evidence="3">
    <location>
        <begin position="650"/>
        <end position="927"/>
    </location>
</feature>
<dbReference type="PROSITE" id="PS51208">
    <property type="entry name" value="AUTOTRANSPORTER"/>
    <property type="match status" value="1"/>
</dbReference>
<sequence>MQYRIAAKSRAILLSGTTLTFGTVIFFSSSVNAACTFAAPTGDDTYVCDSGISIGGLADSGGNNSLLMPQGGTGTINGNVSFGAGSDIIELHSGTISGSVDQGNGADLFIISGGKVTGNVQQGSGVDDFRMTGGEVGSLNQGDNLDTFFMSDGRIIDAFDDGDRAVMTGGRIGRVNMKLDDNLFDMSGGTIDRNLVTGFGNDTVILSGGAIGGNVSVSGGADSVTVTGGSVGGNVTMSFGTDTFTWDGGGIIYGAVDLGGDNDTATLRNLTNSNIGASTRITGGLGVDRLTFDNVSTGEVARFDSWETIDLTNDTELTFDGTLTLGDADTTSGTLTVDSSSTLFGGGSNGGIAAFTAGQLANVLNAGRIDLTNAGNGTTDTFTIAGNYAGNNGTIFLNTILGNDASASDKLVISGGTASGTTGMGIVNVGGTGAATTRDGIMVIEAVNGGRTESGAFSLDGRVAAGAYEYYLFKGGISANTQDNWYLRSAITTPLAGPSPIPAPAPNPLSPQLTGPEPQMPETAASPPPQTRPVPPLPVDPDDPEPEDTSSGVQETDPAAQAPPAPPPAAPADPPAQSSVLSTQAAPVSVPGTTVAPPTPGATPVTGDVVPLYRVEVPTYSVVAPAAYHLALSTLGTFHERRGEQMLLQGGGYLPAAWGRVFGQSVDTKWEGTVDPNFDGHLFGLQAGQDLFGHESDSGHVDRLGLFFGYANMKGDVKGRALGWNDLAVGDVHVNGTSFGGYWTHVAPEGWYIDGVVMGTWFSGDASSNAGESIRIDGTAVSASLEGGYPVILTEQWALEPQAQLILQHLSLDDQSDRFSPVSFDADNAVTGRIGLRLQGSYQTASGTLQPYLKANLWHNFSSDQTVSFGGNPIVTTLDGTSLEVGGGITASLTEKVSIFATADYTTNLGDEKTRILEGNIGLQIKF</sequence>
<feature type="signal peptide" evidence="2">
    <location>
        <begin position="1"/>
        <end position="33"/>
    </location>
</feature>
<evidence type="ECO:0000256" key="1">
    <source>
        <dbReference type="SAM" id="MobiDB-lite"/>
    </source>
</evidence>
<organism evidence="4 5">
    <name type="scientific">Rhizobium rhizogenes NBRC 13257</name>
    <dbReference type="NCBI Taxonomy" id="1220581"/>
    <lineage>
        <taxon>Bacteria</taxon>
        <taxon>Pseudomonadati</taxon>
        <taxon>Pseudomonadota</taxon>
        <taxon>Alphaproteobacteria</taxon>
        <taxon>Hyphomicrobiales</taxon>
        <taxon>Rhizobiaceae</taxon>
        <taxon>Rhizobium/Agrobacterium group</taxon>
        <taxon>Rhizobium</taxon>
    </lineage>
</organism>
<dbReference type="Pfam" id="PF03797">
    <property type="entry name" value="Autotransporter"/>
    <property type="match status" value="1"/>
</dbReference>
<dbReference type="RefSeq" id="WP_042472337.1">
    <property type="nucleotide sequence ID" value="NZ_BAYX01000006.1"/>
</dbReference>
<dbReference type="PANTHER" id="PTHR35037:SF3">
    <property type="entry name" value="C-TERMINAL REGION OF AIDA-LIKE PROTEIN"/>
    <property type="match status" value="1"/>
</dbReference>
<evidence type="ECO:0000313" key="4">
    <source>
        <dbReference type="EMBL" id="GAJ93448.1"/>
    </source>
</evidence>
<feature type="compositionally biased region" description="Pro residues" evidence="1">
    <location>
        <begin position="561"/>
        <end position="574"/>
    </location>
</feature>
<dbReference type="InterPro" id="IPR051551">
    <property type="entry name" value="Autotransporter_adhesion"/>
</dbReference>
<dbReference type="SUPFAM" id="SSF51126">
    <property type="entry name" value="Pectin lyase-like"/>
    <property type="match status" value="1"/>
</dbReference>
<dbReference type="NCBIfam" id="TIGR01414">
    <property type="entry name" value="autotrans_barl"/>
    <property type="match status" value="1"/>
</dbReference>
<dbReference type="AlphaFoldDB" id="A0AA87U8L6"/>
<dbReference type="InterPro" id="IPR005546">
    <property type="entry name" value="Autotransporte_beta"/>
</dbReference>
<feature type="compositionally biased region" description="Pro residues" evidence="1">
    <location>
        <begin position="497"/>
        <end position="509"/>
    </location>
</feature>
<dbReference type="CDD" id="cd01344">
    <property type="entry name" value="PL2_Passenger_AT"/>
    <property type="match status" value="1"/>
</dbReference>
<dbReference type="InterPro" id="IPR011050">
    <property type="entry name" value="Pectin_lyase_fold/virulence"/>
</dbReference>
<feature type="compositionally biased region" description="Pro residues" evidence="1">
    <location>
        <begin position="526"/>
        <end position="539"/>
    </location>
</feature>
<gene>
    <name evidence="4" type="ORF">RRH01S_06_00670</name>
</gene>
<dbReference type="GO" id="GO:0019867">
    <property type="term" value="C:outer membrane"/>
    <property type="evidence" value="ECO:0007669"/>
    <property type="project" value="InterPro"/>
</dbReference>
<dbReference type="PANTHER" id="PTHR35037">
    <property type="entry name" value="C-TERMINAL REGION OF AIDA-LIKE PROTEIN"/>
    <property type="match status" value="1"/>
</dbReference>
<name>A0AA87U8L6_RHIRH</name>
<feature type="compositionally biased region" description="Low complexity" evidence="1">
    <location>
        <begin position="585"/>
        <end position="607"/>
    </location>
</feature>
<keyword evidence="2" id="KW-0732">Signal</keyword>
<accession>A0AA87U8L6</accession>
<dbReference type="SMART" id="SM00869">
    <property type="entry name" value="Autotransporter"/>
    <property type="match status" value="1"/>
</dbReference>
<evidence type="ECO:0000313" key="5">
    <source>
        <dbReference type="Proteomes" id="UP000026941"/>
    </source>
</evidence>
<dbReference type="SUPFAM" id="SSF103515">
    <property type="entry name" value="Autotransporter"/>
    <property type="match status" value="1"/>
</dbReference>
<dbReference type="Pfam" id="PF18883">
    <property type="entry name" value="AC_1"/>
    <property type="match status" value="1"/>
</dbReference>
<evidence type="ECO:0000256" key="2">
    <source>
        <dbReference type="SAM" id="SignalP"/>
    </source>
</evidence>
<evidence type="ECO:0000259" key="3">
    <source>
        <dbReference type="PROSITE" id="PS51208"/>
    </source>
</evidence>
<feature type="chain" id="PRO_5041677246" description="Autotransporter domain-containing protein" evidence="2">
    <location>
        <begin position="34"/>
        <end position="927"/>
    </location>
</feature>
<proteinExistence type="predicted"/>
<dbReference type="InterPro" id="IPR012332">
    <property type="entry name" value="Autotransporter_pectin_lyase_C"/>
</dbReference>
<dbReference type="Gene3D" id="2.40.128.130">
    <property type="entry name" value="Autotransporter beta-domain"/>
    <property type="match status" value="1"/>
</dbReference>
<feature type="region of interest" description="Disordered" evidence="1">
    <location>
        <begin position="497"/>
        <end position="607"/>
    </location>
</feature>
<dbReference type="InterPro" id="IPR043990">
    <property type="entry name" value="AC_1"/>
</dbReference>
<dbReference type="Proteomes" id="UP000026941">
    <property type="component" value="Unassembled WGS sequence"/>
</dbReference>
<comment type="caution">
    <text evidence="4">The sequence shown here is derived from an EMBL/GenBank/DDBJ whole genome shotgun (WGS) entry which is preliminary data.</text>
</comment>
<reference evidence="4 5" key="1">
    <citation type="submission" date="2014-05" db="EMBL/GenBank/DDBJ databases">
        <title>Whole genome shotgun sequence of Rhizobium rhizogenes NBRC 13257.</title>
        <authorList>
            <person name="Katano-Makiyama Y."/>
            <person name="Hosoyama A."/>
            <person name="Hashimoto M."/>
            <person name="Hosoyama Y."/>
            <person name="Noguchi M."/>
            <person name="Tsuchikane K."/>
            <person name="Kimura A."/>
            <person name="Ohji S."/>
            <person name="Ichikawa N."/>
            <person name="Yamazoe A."/>
            <person name="Fujita N."/>
        </authorList>
    </citation>
    <scope>NUCLEOTIDE SEQUENCE [LARGE SCALE GENOMIC DNA]</scope>
    <source>
        <strain evidence="4 5">NBRC 13257</strain>
    </source>
</reference>